<organism evidence="1 2">
    <name type="scientific">Streptomyces thioluteus</name>
    <dbReference type="NCBI Taxonomy" id="66431"/>
    <lineage>
        <taxon>Bacteria</taxon>
        <taxon>Bacillati</taxon>
        <taxon>Actinomycetota</taxon>
        <taxon>Actinomycetes</taxon>
        <taxon>Kitasatosporales</taxon>
        <taxon>Streptomycetaceae</taxon>
        <taxon>Streptomyces</taxon>
    </lineage>
</organism>
<reference evidence="1 2" key="1">
    <citation type="journal article" date="2019" name="Int. J. Syst. Evol. Microbiol.">
        <title>The Global Catalogue of Microorganisms (GCM) 10K type strain sequencing project: providing services to taxonomists for standard genome sequencing and annotation.</title>
        <authorList>
            <consortium name="The Broad Institute Genomics Platform"/>
            <consortium name="The Broad Institute Genome Sequencing Center for Infectious Disease"/>
            <person name="Wu L."/>
            <person name="Ma J."/>
        </authorList>
    </citation>
    <scope>NUCLEOTIDE SEQUENCE [LARGE SCALE GENOMIC DNA]</scope>
    <source>
        <strain evidence="1 2">JCM 4087</strain>
    </source>
</reference>
<gene>
    <name evidence="1" type="ORF">GCM10020221_14450</name>
</gene>
<evidence type="ECO:0000313" key="2">
    <source>
        <dbReference type="Proteomes" id="UP001501102"/>
    </source>
</evidence>
<protein>
    <submittedName>
        <fullName evidence="1">Uncharacterized protein</fullName>
    </submittedName>
</protein>
<proteinExistence type="predicted"/>
<comment type="caution">
    <text evidence="1">The sequence shown here is derived from an EMBL/GenBank/DDBJ whole genome shotgun (WGS) entry which is preliminary data.</text>
</comment>
<accession>A0ABN3WKR0</accession>
<dbReference type="Proteomes" id="UP001501102">
    <property type="component" value="Unassembled WGS sequence"/>
</dbReference>
<sequence length="73" mass="7766">MPLRKSDLQPELLDPLLHDEGAVARVVAVDLVRMGALLQAPHVVLDLADRAAGVVHPGGDVDRGAHVVYVGQR</sequence>
<evidence type="ECO:0000313" key="1">
    <source>
        <dbReference type="EMBL" id="GAA2919295.1"/>
    </source>
</evidence>
<dbReference type="EMBL" id="BAAAXZ010000054">
    <property type="protein sequence ID" value="GAA2919295.1"/>
    <property type="molecule type" value="Genomic_DNA"/>
</dbReference>
<keyword evidence="2" id="KW-1185">Reference proteome</keyword>
<name>A0ABN3WKR0_STRTU</name>